<dbReference type="KEGG" id="cmr:Cycma_0236"/>
<dbReference type="EMBL" id="CP002955">
    <property type="protein sequence ID" value="AEL24018.1"/>
    <property type="molecule type" value="Genomic_DNA"/>
</dbReference>
<dbReference type="HOGENOM" id="CLU_036714_0_0_10"/>
<dbReference type="AlphaFoldDB" id="G0J377"/>
<name>G0J377_CYCMS</name>
<evidence type="ECO:0000313" key="2">
    <source>
        <dbReference type="Proteomes" id="UP000001635"/>
    </source>
</evidence>
<dbReference type="eggNOG" id="ENOG502Z8EP">
    <property type="taxonomic scope" value="Bacteria"/>
</dbReference>
<organism evidence="1 2">
    <name type="scientific">Cyclobacterium marinum (strain ATCC 25205 / DSM 745 / LMG 13164 / NCIMB 1802)</name>
    <name type="common">Flectobacillus marinus</name>
    <dbReference type="NCBI Taxonomy" id="880070"/>
    <lineage>
        <taxon>Bacteria</taxon>
        <taxon>Pseudomonadati</taxon>
        <taxon>Bacteroidota</taxon>
        <taxon>Cytophagia</taxon>
        <taxon>Cytophagales</taxon>
        <taxon>Cyclobacteriaceae</taxon>
        <taxon>Cyclobacterium</taxon>
    </lineage>
</organism>
<gene>
    <name evidence="1" type="ordered locus">Cycma_0236</name>
</gene>
<dbReference type="InterPro" id="IPR027417">
    <property type="entry name" value="P-loop_NTPase"/>
</dbReference>
<evidence type="ECO:0000313" key="1">
    <source>
        <dbReference type="EMBL" id="AEL24018.1"/>
    </source>
</evidence>
<sequence length="541" mass="61926">MEMEKIKKIHYNLPQLEMSLVRAQLSTCIWGRGTGKTEGPGAEFIARNAMDMPGSLGGIVSITYDKLLNMIIPALKVGWERMGYKENVHYWVKKAPPENLKIPNCYRQPDVNTHLIKWYNGSAQLLISIDRINISNGASLAYIYADEVKFFPREKFKEVLLTLRGQAHLYGDQSCCESLLLTTDQPTPGMPGDWIYDIEKDSDREIPQLILAIQKEIFDLNEESHKASKRRKKQIEKEIDMYLDYINTLRIGLNYVSRASTMDNIHALGIKVLENLKDTLTPFEFSLSVLNKKPSKPENSFYHLLEEEKHGYYAPNNDFIDGLSGRTEKDCRFDGDLVWELPLELGCDYNVAINWVTIGQEKDSSFDVINSLFVLKPKKIKDLVYNFDKYYKLKKKVNNSVIFNFDHTAVGEDAKSDISFADEWISELTSKGWNVIPNYIGKSSGHRSRFYLWQQVLAGDKQLKPFRINRGNNIDLLISLKATVTKKDRKGDFEKDKSSELKKSIAPEHATHGGEALDCLVWAKYRPMMNGNNSFLLATSM</sequence>
<reference evidence="2" key="1">
    <citation type="submission" date="2011-07" db="EMBL/GenBank/DDBJ databases">
        <title>The complete genome of Cyclobacterium marinum DSM 745.</title>
        <authorList>
            <person name="Lucas S."/>
            <person name="Han J."/>
            <person name="Lapidus A."/>
            <person name="Bruce D."/>
            <person name="Goodwin L."/>
            <person name="Pitluck S."/>
            <person name="Peters L."/>
            <person name="Kyrpides N."/>
            <person name="Mavromatis K."/>
            <person name="Ivanova N."/>
            <person name="Ovchinnikova G."/>
            <person name="Chertkov O."/>
            <person name="Detter J.C."/>
            <person name="Tapia R."/>
            <person name="Han C."/>
            <person name="Land M."/>
            <person name="Hauser L."/>
            <person name="Markowitz V."/>
            <person name="Cheng J.-F."/>
            <person name="Hugenholtz P."/>
            <person name="Woyke T."/>
            <person name="Wu D."/>
            <person name="Tindall B."/>
            <person name="Schuetze A."/>
            <person name="Brambilla E."/>
            <person name="Klenk H.-P."/>
            <person name="Eisen J.A."/>
        </authorList>
    </citation>
    <scope>NUCLEOTIDE SEQUENCE [LARGE SCALE GENOMIC DNA]</scope>
    <source>
        <strain evidence="2">ATCC 25205 / DSM 745 / LMG 13164 / NCIMB 1802</strain>
    </source>
</reference>
<dbReference type="Proteomes" id="UP000001635">
    <property type="component" value="Chromosome"/>
</dbReference>
<keyword evidence="2" id="KW-1185">Reference proteome</keyword>
<protein>
    <submittedName>
        <fullName evidence="1">Uncharacterized protein</fullName>
    </submittedName>
</protein>
<dbReference type="Gene3D" id="3.40.50.300">
    <property type="entry name" value="P-loop containing nucleotide triphosphate hydrolases"/>
    <property type="match status" value="1"/>
</dbReference>
<accession>G0J377</accession>
<proteinExistence type="predicted"/>
<dbReference type="STRING" id="880070.Cycma_0236"/>